<dbReference type="OrthoDB" id="2147978at2759"/>
<dbReference type="STRING" id="1296096.A0A1B9I2D8"/>
<evidence type="ECO:0000256" key="7">
    <source>
        <dbReference type="ARBA" id="ARBA00022692"/>
    </source>
</evidence>
<dbReference type="GeneID" id="30172519"/>
<comment type="subcellular location">
    <subcellularLocation>
        <location evidence="2">Mitochondrion inner membrane</location>
        <topology evidence="2">Single-pass membrane protein</topology>
    </subcellularLocation>
</comment>
<reference evidence="19" key="3">
    <citation type="submission" date="2016-07" db="EMBL/GenBank/DDBJ databases">
        <title>Evolution of pathogenesis and genome organization in the Tremellales.</title>
        <authorList>
            <person name="Cuomo C."/>
            <person name="Litvintseva A."/>
            <person name="Heitman J."/>
            <person name="Chen Y."/>
            <person name="Sun S."/>
            <person name="Springer D."/>
            <person name="Dromer F."/>
            <person name="Young S."/>
            <person name="Zeng Q."/>
            <person name="Chapman S."/>
            <person name="Gujja S."/>
            <person name="Saif S."/>
            <person name="Birren B."/>
        </authorList>
    </citation>
    <scope>NUCLEOTIDE SEQUENCE</scope>
    <source>
        <strain evidence="19">CBS 10737</strain>
    </source>
</reference>
<evidence type="ECO:0000256" key="8">
    <source>
        <dbReference type="ARBA" id="ARBA00022792"/>
    </source>
</evidence>
<evidence type="ECO:0000256" key="3">
    <source>
        <dbReference type="ARBA" id="ARBA00008915"/>
    </source>
</evidence>
<dbReference type="PANTHER" id="PTHR40637">
    <property type="entry name" value="ESSS SUBUNIT OF NADH:UBIQUINONE OXIDOREDUCTASE (COMPLEX I) PROTEIN"/>
    <property type="match status" value="1"/>
</dbReference>
<keyword evidence="10" id="KW-0249">Electron transport</keyword>
<evidence type="ECO:0000256" key="11">
    <source>
        <dbReference type="ARBA" id="ARBA00022989"/>
    </source>
</evidence>
<keyword evidence="5" id="KW-0813">Transport</keyword>
<comment type="subunit">
    <text evidence="16">Complex I is composed of 45 different subunits. Interacts with BCAP31.</text>
</comment>
<evidence type="ECO:0000313" key="20">
    <source>
        <dbReference type="EMBL" id="WWC70324.1"/>
    </source>
</evidence>
<dbReference type="RefSeq" id="XP_019010847.1">
    <property type="nucleotide sequence ID" value="XM_019155889.1"/>
</dbReference>
<proteinExistence type="inferred from homology"/>
<dbReference type="InterPro" id="IPR019329">
    <property type="entry name" value="NADH_UbQ_OxRdtase_ESSS_su"/>
</dbReference>
<protein>
    <recommendedName>
        <fullName evidence="4">NADH dehydrogenase [ubiquinone] 1 beta subcomplex subunit 11, mitochondrial</fullName>
    </recommendedName>
    <alternativeName>
        <fullName evidence="15">Complex I-ESSS</fullName>
    </alternativeName>
    <alternativeName>
        <fullName evidence="14">NADH-ubiquinone oxidoreductase ESSS subunit</fullName>
    </alternativeName>
</protein>
<evidence type="ECO:0000256" key="6">
    <source>
        <dbReference type="ARBA" id="ARBA00022660"/>
    </source>
</evidence>
<dbReference type="PANTHER" id="PTHR40637:SF1">
    <property type="entry name" value="ESSS SUBUNIT OF NADH:UBIQUINONE OXIDOREDUCTASE (COMPLEX I) PROTEIN"/>
    <property type="match status" value="1"/>
</dbReference>
<reference evidence="20" key="4">
    <citation type="submission" date="2024-02" db="EMBL/GenBank/DDBJ databases">
        <title>Comparative genomics of Cryptococcus and Kwoniella reveals pathogenesis evolution and contrasting modes of karyotype evolution via chromosome fusion or intercentromeric recombination.</title>
        <authorList>
            <person name="Coelho M.A."/>
            <person name="David-Palma M."/>
            <person name="Shea T."/>
            <person name="Bowers K."/>
            <person name="McGinley-Smith S."/>
            <person name="Mohammad A.W."/>
            <person name="Gnirke A."/>
            <person name="Yurkov A.M."/>
            <person name="Nowrousian M."/>
            <person name="Sun S."/>
            <person name="Cuomo C.A."/>
            <person name="Heitman J."/>
        </authorList>
    </citation>
    <scope>NUCLEOTIDE SEQUENCE</scope>
    <source>
        <strain evidence="20">CBS 10737</strain>
    </source>
</reference>
<accession>A0A1B9I2D8</accession>
<reference evidence="19" key="1">
    <citation type="submission" date="2013-07" db="EMBL/GenBank/DDBJ databases">
        <title>The Genome Sequence of Cryptococcus pinus CBS10737.</title>
        <authorList>
            <consortium name="The Broad Institute Genome Sequencing Platform"/>
            <person name="Cuomo C."/>
            <person name="Litvintseva A."/>
            <person name="Chen Y."/>
            <person name="Heitman J."/>
            <person name="Sun S."/>
            <person name="Springer D."/>
            <person name="Dromer F."/>
            <person name="Young S.K."/>
            <person name="Zeng Q."/>
            <person name="Gargeya S."/>
            <person name="Fitzgerald M."/>
            <person name="Abouelleil A."/>
            <person name="Alvarado L."/>
            <person name="Berlin A.M."/>
            <person name="Chapman S.B."/>
            <person name="Dewar J."/>
            <person name="Goldberg J."/>
            <person name="Griggs A."/>
            <person name="Gujja S."/>
            <person name="Hansen M."/>
            <person name="Howarth C."/>
            <person name="Imamovic A."/>
            <person name="Larimer J."/>
            <person name="McCowan C."/>
            <person name="Murphy C."/>
            <person name="Pearson M."/>
            <person name="Priest M."/>
            <person name="Roberts A."/>
            <person name="Saif S."/>
            <person name="Shea T."/>
            <person name="Sykes S."/>
            <person name="Wortman J."/>
            <person name="Nusbaum C."/>
            <person name="Birren B."/>
        </authorList>
    </citation>
    <scope>NUCLEOTIDE SEQUENCE [LARGE SCALE GENOMIC DNA]</scope>
    <source>
        <strain evidence="19">CBS 10737</strain>
    </source>
</reference>
<dbReference type="AlphaFoldDB" id="A0A1B9I2D8"/>
<keyword evidence="21" id="KW-1185">Reference proteome</keyword>
<evidence type="ECO:0000256" key="5">
    <source>
        <dbReference type="ARBA" id="ARBA00022448"/>
    </source>
</evidence>
<keyword evidence="13 18" id="KW-0472">Membrane</keyword>
<evidence type="ECO:0000256" key="15">
    <source>
        <dbReference type="ARBA" id="ARBA00031387"/>
    </source>
</evidence>
<dbReference type="EMBL" id="CP144523">
    <property type="protein sequence ID" value="WWC70324.1"/>
    <property type="molecule type" value="Genomic_DNA"/>
</dbReference>
<dbReference type="EMBL" id="KI894011">
    <property type="protein sequence ID" value="OCF49628.1"/>
    <property type="molecule type" value="Genomic_DNA"/>
</dbReference>
<feature type="transmembrane region" description="Helical" evidence="18">
    <location>
        <begin position="62"/>
        <end position="80"/>
    </location>
</feature>
<reference evidence="20" key="2">
    <citation type="submission" date="2013-07" db="EMBL/GenBank/DDBJ databases">
        <authorList>
            <consortium name="The Broad Institute Genome Sequencing Platform"/>
            <person name="Cuomo C."/>
            <person name="Litvintseva A."/>
            <person name="Chen Y."/>
            <person name="Heitman J."/>
            <person name="Sun S."/>
            <person name="Springer D."/>
            <person name="Dromer F."/>
            <person name="Young S.K."/>
            <person name="Zeng Q."/>
            <person name="Gargeya S."/>
            <person name="Fitzgerald M."/>
            <person name="Abouelleil A."/>
            <person name="Alvarado L."/>
            <person name="Berlin A.M."/>
            <person name="Chapman S.B."/>
            <person name="Dewar J."/>
            <person name="Goldberg J."/>
            <person name="Griggs A."/>
            <person name="Gujja S."/>
            <person name="Hansen M."/>
            <person name="Howarth C."/>
            <person name="Imamovic A."/>
            <person name="Larimer J."/>
            <person name="McCowan C."/>
            <person name="Murphy C."/>
            <person name="Pearson M."/>
            <person name="Priest M."/>
            <person name="Roberts A."/>
            <person name="Saif S."/>
            <person name="Shea T."/>
            <person name="Sykes S."/>
            <person name="Wortman J."/>
            <person name="Nusbaum C."/>
            <person name="Birren B."/>
        </authorList>
    </citation>
    <scope>NUCLEOTIDE SEQUENCE</scope>
    <source>
        <strain evidence="20">CBS 10737</strain>
    </source>
</reference>
<feature type="region of interest" description="Disordered" evidence="17">
    <location>
        <begin position="29"/>
        <end position="52"/>
    </location>
</feature>
<evidence type="ECO:0000256" key="2">
    <source>
        <dbReference type="ARBA" id="ARBA00004434"/>
    </source>
</evidence>
<evidence type="ECO:0000256" key="10">
    <source>
        <dbReference type="ARBA" id="ARBA00022982"/>
    </source>
</evidence>
<evidence type="ECO:0000256" key="4">
    <source>
        <dbReference type="ARBA" id="ARBA00018632"/>
    </source>
</evidence>
<dbReference type="Proteomes" id="UP000094020">
    <property type="component" value="Chromosome 5"/>
</dbReference>
<gene>
    <name evidence="19" type="ORF">I206_04150</name>
    <name evidence="20" type="ORF">I206_104274</name>
</gene>
<evidence type="ECO:0000256" key="9">
    <source>
        <dbReference type="ARBA" id="ARBA00022946"/>
    </source>
</evidence>
<keyword evidence="9" id="KW-0809">Transit peptide</keyword>
<keyword evidence="12" id="KW-0496">Mitochondrion</keyword>
<organism evidence="19">
    <name type="scientific">Kwoniella pini CBS 10737</name>
    <dbReference type="NCBI Taxonomy" id="1296096"/>
    <lineage>
        <taxon>Eukaryota</taxon>
        <taxon>Fungi</taxon>
        <taxon>Dikarya</taxon>
        <taxon>Basidiomycota</taxon>
        <taxon>Agaricomycotina</taxon>
        <taxon>Tremellomycetes</taxon>
        <taxon>Tremellales</taxon>
        <taxon>Cryptococcaceae</taxon>
        <taxon>Kwoniella</taxon>
    </lineage>
</organism>
<evidence type="ECO:0000256" key="14">
    <source>
        <dbReference type="ARBA" id="ARBA00030753"/>
    </source>
</evidence>
<evidence type="ECO:0000256" key="1">
    <source>
        <dbReference type="ARBA" id="ARBA00003195"/>
    </source>
</evidence>
<evidence type="ECO:0000256" key="13">
    <source>
        <dbReference type="ARBA" id="ARBA00023136"/>
    </source>
</evidence>
<sequence>MIRAGLTSLSRPITASASSSSRLAVSKRFASHGPSYNPPSGYLFGERPPKDGKRVKETWENIYYVGMFGGMALAAVIIAYKPDTSIQTWALKEARARLDAKGEEWEYKPKSA</sequence>
<evidence type="ECO:0000256" key="17">
    <source>
        <dbReference type="SAM" id="MobiDB-lite"/>
    </source>
</evidence>
<comment type="similarity">
    <text evidence="3">Belongs to the complex I NDUFB11 subunit family.</text>
</comment>
<dbReference type="KEGG" id="kpin:30172519"/>
<keyword evidence="8" id="KW-0999">Mitochondrion inner membrane</keyword>
<evidence type="ECO:0000313" key="19">
    <source>
        <dbReference type="EMBL" id="OCF49628.1"/>
    </source>
</evidence>
<keyword evidence="6" id="KW-0679">Respiratory chain</keyword>
<keyword evidence="11 18" id="KW-1133">Transmembrane helix</keyword>
<evidence type="ECO:0000313" key="21">
    <source>
        <dbReference type="Proteomes" id="UP000094020"/>
    </source>
</evidence>
<dbReference type="GO" id="GO:0005743">
    <property type="term" value="C:mitochondrial inner membrane"/>
    <property type="evidence" value="ECO:0007669"/>
    <property type="project" value="UniProtKB-SubCell"/>
</dbReference>
<evidence type="ECO:0000256" key="18">
    <source>
        <dbReference type="SAM" id="Phobius"/>
    </source>
</evidence>
<comment type="function">
    <text evidence="1">Accessory subunit of the mitochondrial membrane respiratory chain NADH dehydrogenase (Complex I), that is believed not to be involved in catalysis. Complex I functions in the transfer of electrons from NADH to the respiratory chain. The immediate electron acceptor for the enzyme is believed to be ubiquinone.</text>
</comment>
<keyword evidence="7 18" id="KW-0812">Transmembrane</keyword>
<evidence type="ECO:0000256" key="12">
    <source>
        <dbReference type="ARBA" id="ARBA00023128"/>
    </source>
</evidence>
<evidence type="ECO:0000256" key="16">
    <source>
        <dbReference type="ARBA" id="ARBA00046528"/>
    </source>
</evidence>
<name>A0A1B9I2D8_9TREE</name>
<dbReference type="Pfam" id="PF10183">
    <property type="entry name" value="ESSS"/>
    <property type="match status" value="1"/>
</dbReference>